<proteinExistence type="predicted"/>
<organism evidence="2 3">
    <name type="scientific">Aetokthonos hydrillicola Thurmond2011</name>
    <dbReference type="NCBI Taxonomy" id="2712845"/>
    <lineage>
        <taxon>Bacteria</taxon>
        <taxon>Bacillati</taxon>
        <taxon>Cyanobacteriota</taxon>
        <taxon>Cyanophyceae</taxon>
        <taxon>Nostocales</taxon>
        <taxon>Hapalosiphonaceae</taxon>
        <taxon>Aetokthonos</taxon>
    </lineage>
</organism>
<comment type="caution">
    <text evidence="2">The sequence shown here is derived from an EMBL/GenBank/DDBJ whole genome shotgun (WGS) entry which is preliminary data.</text>
</comment>
<evidence type="ECO:0000313" key="2">
    <source>
        <dbReference type="EMBL" id="MDR9893894.1"/>
    </source>
</evidence>
<keyword evidence="1" id="KW-0812">Transmembrane</keyword>
<keyword evidence="1" id="KW-0472">Membrane</keyword>
<name>A0AAP5I337_9CYAN</name>
<accession>A0AAP5I337</accession>
<gene>
    <name evidence="2" type="ORF">G7B40_004805</name>
</gene>
<dbReference type="EMBL" id="JAALHA020000001">
    <property type="protein sequence ID" value="MDR9893894.1"/>
    <property type="molecule type" value="Genomic_DNA"/>
</dbReference>
<keyword evidence="1" id="KW-1133">Transmembrane helix</keyword>
<reference evidence="3" key="1">
    <citation type="journal article" date="2021" name="Science">
        <title>Hunting the eagle killer: A cyanobacterial neurotoxin causes vacuolar myelinopathy.</title>
        <authorList>
            <person name="Breinlinger S."/>
            <person name="Phillips T.J."/>
            <person name="Haram B.N."/>
            <person name="Mares J."/>
            <person name="Martinez Yerena J.A."/>
            <person name="Hrouzek P."/>
            <person name="Sobotka R."/>
            <person name="Henderson W.M."/>
            <person name="Schmieder P."/>
            <person name="Williams S.M."/>
            <person name="Lauderdale J.D."/>
            <person name="Wilde H.D."/>
            <person name="Gerrin W."/>
            <person name="Kust A."/>
            <person name="Washington J.W."/>
            <person name="Wagner C."/>
            <person name="Geier B."/>
            <person name="Liebeke M."/>
            <person name="Enke H."/>
            <person name="Niedermeyer T.H.J."/>
            <person name="Wilde S.B."/>
        </authorList>
    </citation>
    <scope>NUCLEOTIDE SEQUENCE [LARGE SCALE GENOMIC DNA]</scope>
    <source>
        <strain evidence="3">Thurmond2011</strain>
    </source>
</reference>
<evidence type="ECO:0000313" key="3">
    <source>
        <dbReference type="Proteomes" id="UP000667802"/>
    </source>
</evidence>
<dbReference type="AlphaFoldDB" id="A0AAP5I337"/>
<dbReference type="Proteomes" id="UP000667802">
    <property type="component" value="Unassembled WGS sequence"/>
</dbReference>
<sequence>MTPRDANYPLGVVLSMTSRFKDMNRVIELLPVIISFLVATLLTLSTLSPQVKGSVALKSPEMHHHNKNHVH</sequence>
<evidence type="ECO:0000256" key="1">
    <source>
        <dbReference type="SAM" id="Phobius"/>
    </source>
</evidence>
<keyword evidence="3" id="KW-1185">Reference proteome</keyword>
<protein>
    <submittedName>
        <fullName evidence="2">Uncharacterized protein</fullName>
    </submittedName>
</protein>
<feature type="transmembrane region" description="Helical" evidence="1">
    <location>
        <begin position="26"/>
        <end position="47"/>
    </location>
</feature>